<reference evidence="2 3" key="1">
    <citation type="submission" date="2024-05" db="EMBL/GenBank/DDBJ databases">
        <title>Genome Sequence and Characterization of the New Strain Purple Sulfur Bacterium of Genus Thioalkalicoccus.</title>
        <authorList>
            <person name="Bryantseva I.A."/>
            <person name="Kyndt J.A."/>
            <person name="Imhoff J.F."/>
        </authorList>
    </citation>
    <scope>NUCLEOTIDE SEQUENCE [LARGE SCALE GENOMIC DNA]</scope>
    <source>
        <strain evidence="2 3">Um2</strain>
    </source>
</reference>
<accession>A0ABV4BG28</accession>
<dbReference type="Gene3D" id="1.25.40.10">
    <property type="entry name" value="Tetratricopeptide repeat domain"/>
    <property type="match status" value="1"/>
</dbReference>
<gene>
    <name evidence="2" type="ORF">ABC977_13875</name>
</gene>
<dbReference type="Pfam" id="PF14559">
    <property type="entry name" value="TPR_19"/>
    <property type="match status" value="1"/>
</dbReference>
<evidence type="ECO:0000313" key="3">
    <source>
        <dbReference type="Proteomes" id="UP001564408"/>
    </source>
</evidence>
<evidence type="ECO:0000256" key="1">
    <source>
        <dbReference type="PROSITE-ProRule" id="PRU00339"/>
    </source>
</evidence>
<dbReference type="SMART" id="SM00028">
    <property type="entry name" value="TPR"/>
    <property type="match status" value="2"/>
</dbReference>
<sequence>MKLIDNLERLLEQGQDTPLMRYGLGNAYFNQGAAAQALPHLAEAVRQDPGYSAAWKLYGKALAATGEHEQAVAVFDRGIAAAEAKGDIQAAKEMRVFRQRSAKALD</sequence>
<feature type="repeat" description="TPR" evidence="1">
    <location>
        <begin position="18"/>
        <end position="51"/>
    </location>
</feature>
<dbReference type="Proteomes" id="UP001564408">
    <property type="component" value="Unassembled WGS sequence"/>
</dbReference>
<dbReference type="EMBL" id="JBDKXB010000022">
    <property type="protein sequence ID" value="MEY6433490.1"/>
    <property type="molecule type" value="Genomic_DNA"/>
</dbReference>
<organism evidence="2 3">
    <name type="scientific">Thioalkalicoccus limnaeus</name>
    <dbReference type="NCBI Taxonomy" id="120681"/>
    <lineage>
        <taxon>Bacteria</taxon>
        <taxon>Pseudomonadati</taxon>
        <taxon>Pseudomonadota</taxon>
        <taxon>Gammaproteobacteria</taxon>
        <taxon>Chromatiales</taxon>
        <taxon>Chromatiaceae</taxon>
        <taxon>Thioalkalicoccus</taxon>
    </lineage>
</organism>
<name>A0ABV4BG28_9GAMM</name>
<dbReference type="InterPro" id="IPR011990">
    <property type="entry name" value="TPR-like_helical_dom_sf"/>
</dbReference>
<dbReference type="RefSeq" id="WP_369667873.1">
    <property type="nucleotide sequence ID" value="NZ_JBDKXB010000022.1"/>
</dbReference>
<dbReference type="PROSITE" id="PS50005">
    <property type="entry name" value="TPR"/>
    <property type="match status" value="1"/>
</dbReference>
<comment type="caution">
    <text evidence="2">The sequence shown here is derived from an EMBL/GenBank/DDBJ whole genome shotgun (WGS) entry which is preliminary data.</text>
</comment>
<dbReference type="SUPFAM" id="SSF48452">
    <property type="entry name" value="TPR-like"/>
    <property type="match status" value="1"/>
</dbReference>
<dbReference type="InterPro" id="IPR019734">
    <property type="entry name" value="TPR_rpt"/>
</dbReference>
<proteinExistence type="predicted"/>
<keyword evidence="1" id="KW-0802">TPR repeat</keyword>
<keyword evidence="3" id="KW-1185">Reference proteome</keyword>
<evidence type="ECO:0000313" key="2">
    <source>
        <dbReference type="EMBL" id="MEY6433490.1"/>
    </source>
</evidence>
<protein>
    <submittedName>
        <fullName evidence="2">Tetratricopeptide repeat protein</fullName>
    </submittedName>
</protein>